<organism evidence="1 2">
    <name type="scientific">Gracilibacillus pellucidus</name>
    <dbReference type="NCBI Taxonomy" id="3095368"/>
    <lineage>
        <taxon>Bacteria</taxon>
        <taxon>Bacillati</taxon>
        <taxon>Bacillota</taxon>
        <taxon>Bacilli</taxon>
        <taxon>Bacillales</taxon>
        <taxon>Bacillaceae</taxon>
        <taxon>Gracilibacillus</taxon>
    </lineage>
</organism>
<name>A0ACC6M1G6_9BACI</name>
<dbReference type="Proteomes" id="UP001277972">
    <property type="component" value="Unassembled WGS sequence"/>
</dbReference>
<reference evidence="1" key="1">
    <citation type="submission" date="2023-11" db="EMBL/GenBank/DDBJ databases">
        <title>Gracilibacillus pellucida a moderately halophilic bacterium isolated from saline soil in Xinjiang province.</title>
        <authorList>
            <person name="Zhang Z."/>
            <person name="Tan F."/>
            <person name="Wang Y."/>
            <person name="Xia M."/>
        </authorList>
    </citation>
    <scope>NUCLEOTIDE SEQUENCE</scope>
    <source>
        <strain evidence="1">S3-1-1</strain>
    </source>
</reference>
<gene>
    <name evidence="1" type="ORF">SH601_02085</name>
</gene>
<protein>
    <submittedName>
        <fullName evidence="1">Uncharacterized protein</fullName>
    </submittedName>
</protein>
<sequence length="191" mass="21976">MKKETFQSILGFLMIIAFLYGGYKLVVWVVSTIQPQVAATILTGAFTILLTSASILVSRSYESKSKIKEENRLKKIPIYNRFLEFMLGVLASEGDVSTKEVQGFSKEFNHNLLIWGSKDVVKKYGLWRTRLVRNANQPEETKEDPIEGLYEFEQLIIEIRKDLGHKDKNVERGDLLRVFLNDLDDRKKASE</sequence>
<evidence type="ECO:0000313" key="1">
    <source>
        <dbReference type="EMBL" id="MDX8044763.1"/>
    </source>
</evidence>
<dbReference type="EMBL" id="JAWZSR010000001">
    <property type="protein sequence ID" value="MDX8044763.1"/>
    <property type="molecule type" value="Genomic_DNA"/>
</dbReference>
<proteinExistence type="predicted"/>
<keyword evidence="2" id="KW-1185">Reference proteome</keyword>
<evidence type="ECO:0000313" key="2">
    <source>
        <dbReference type="Proteomes" id="UP001277972"/>
    </source>
</evidence>
<accession>A0ACC6M1G6</accession>
<comment type="caution">
    <text evidence="1">The sequence shown here is derived from an EMBL/GenBank/DDBJ whole genome shotgun (WGS) entry which is preliminary data.</text>
</comment>